<dbReference type="EMBL" id="ML996081">
    <property type="protein sequence ID" value="KAF2156604.1"/>
    <property type="molecule type" value="Genomic_DNA"/>
</dbReference>
<proteinExistence type="predicted"/>
<name>A0A9P4JD10_9PEZI</name>
<keyword evidence="2" id="KW-1185">Reference proteome</keyword>
<comment type="caution">
    <text evidence="1">The sequence shown here is derived from an EMBL/GenBank/DDBJ whole genome shotgun (WGS) entry which is preliminary data.</text>
</comment>
<accession>A0A9P4JD10</accession>
<dbReference type="Proteomes" id="UP000799439">
    <property type="component" value="Unassembled WGS sequence"/>
</dbReference>
<sequence length="248" mass="27688">MGVLSKTRAASARLSPSSKCASWSLSMYHSASRLVLYAFCGLCHQFDYAPAFPQPESHHILLQIRDLQGFYSLTSSKCMTIHEKLIRCSAVSHNVLSSLTECAWVPGRPSPALRVRVLCGRWRGSAAARVIQCYVIVLTRHLQHPNFSRNCRIPQNKAKVRSPRGFAKCMYICDTLEGSFSPVLPSLGCCDRNLTFPSRLGLSITSPTPVHVMRPTLRNRRRRPQVIPSASSCALPIQENKCATVREY</sequence>
<protein>
    <submittedName>
        <fullName evidence="1">Uncharacterized protein</fullName>
    </submittedName>
</protein>
<gene>
    <name evidence="1" type="ORF">K461DRAFT_1309</name>
</gene>
<reference evidence="1" key="1">
    <citation type="journal article" date="2020" name="Stud. Mycol.">
        <title>101 Dothideomycetes genomes: a test case for predicting lifestyles and emergence of pathogens.</title>
        <authorList>
            <person name="Haridas S."/>
            <person name="Albert R."/>
            <person name="Binder M."/>
            <person name="Bloem J."/>
            <person name="Labutti K."/>
            <person name="Salamov A."/>
            <person name="Andreopoulos B."/>
            <person name="Baker S."/>
            <person name="Barry K."/>
            <person name="Bills G."/>
            <person name="Bluhm B."/>
            <person name="Cannon C."/>
            <person name="Castanera R."/>
            <person name="Culley D."/>
            <person name="Daum C."/>
            <person name="Ezra D."/>
            <person name="Gonzalez J."/>
            <person name="Henrissat B."/>
            <person name="Kuo A."/>
            <person name="Liang C."/>
            <person name="Lipzen A."/>
            <person name="Lutzoni F."/>
            <person name="Magnuson J."/>
            <person name="Mondo S."/>
            <person name="Nolan M."/>
            <person name="Ohm R."/>
            <person name="Pangilinan J."/>
            <person name="Park H.-J."/>
            <person name="Ramirez L."/>
            <person name="Alfaro M."/>
            <person name="Sun H."/>
            <person name="Tritt A."/>
            <person name="Yoshinaga Y."/>
            <person name="Zwiers L.-H."/>
            <person name="Turgeon B."/>
            <person name="Goodwin S."/>
            <person name="Spatafora J."/>
            <person name="Crous P."/>
            <person name="Grigoriev I."/>
        </authorList>
    </citation>
    <scope>NUCLEOTIDE SEQUENCE</scope>
    <source>
        <strain evidence="1">CBS 260.36</strain>
    </source>
</reference>
<evidence type="ECO:0000313" key="1">
    <source>
        <dbReference type="EMBL" id="KAF2156604.1"/>
    </source>
</evidence>
<organism evidence="1 2">
    <name type="scientific">Myriangium duriaei CBS 260.36</name>
    <dbReference type="NCBI Taxonomy" id="1168546"/>
    <lineage>
        <taxon>Eukaryota</taxon>
        <taxon>Fungi</taxon>
        <taxon>Dikarya</taxon>
        <taxon>Ascomycota</taxon>
        <taxon>Pezizomycotina</taxon>
        <taxon>Dothideomycetes</taxon>
        <taxon>Dothideomycetidae</taxon>
        <taxon>Myriangiales</taxon>
        <taxon>Myriangiaceae</taxon>
        <taxon>Myriangium</taxon>
    </lineage>
</organism>
<evidence type="ECO:0000313" key="2">
    <source>
        <dbReference type="Proteomes" id="UP000799439"/>
    </source>
</evidence>
<dbReference type="AlphaFoldDB" id="A0A9P4JD10"/>